<name>A0ABY6YYY8_9BACL</name>
<feature type="domain" description="GGDEF" evidence="1">
    <location>
        <begin position="10"/>
        <end position="133"/>
    </location>
</feature>
<dbReference type="SMART" id="SM00267">
    <property type="entry name" value="GGDEF"/>
    <property type="match status" value="1"/>
</dbReference>
<organism evidence="2 3">
    <name type="scientific">Alicyclobacillus dauci</name>
    <dbReference type="NCBI Taxonomy" id="1475485"/>
    <lineage>
        <taxon>Bacteria</taxon>
        <taxon>Bacillati</taxon>
        <taxon>Bacillota</taxon>
        <taxon>Bacilli</taxon>
        <taxon>Bacillales</taxon>
        <taxon>Alicyclobacillaceae</taxon>
        <taxon>Alicyclobacillus</taxon>
    </lineage>
</organism>
<reference evidence="2" key="1">
    <citation type="submission" date="2022-08" db="EMBL/GenBank/DDBJ databases">
        <title>Alicyclobacillus dauci DSM2870, complete genome.</title>
        <authorList>
            <person name="Wang Q."/>
            <person name="Cai R."/>
            <person name="Wang Z."/>
        </authorList>
    </citation>
    <scope>NUCLEOTIDE SEQUENCE</scope>
    <source>
        <strain evidence="2">DSM 28700</strain>
    </source>
</reference>
<protein>
    <submittedName>
        <fullName evidence="2">GGDEF domain-containing protein</fullName>
    </submittedName>
</protein>
<dbReference type="Proteomes" id="UP001164803">
    <property type="component" value="Chromosome"/>
</dbReference>
<dbReference type="PANTHER" id="PTHR45138">
    <property type="entry name" value="REGULATORY COMPONENTS OF SENSORY TRANSDUCTION SYSTEM"/>
    <property type="match status" value="1"/>
</dbReference>
<dbReference type="SUPFAM" id="SSF55073">
    <property type="entry name" value="Nucleotide cyclase"/>
    <property type="match status" value="1"/>
</dbReference>
<dbReference type="CDD" id="cd01949">
    <property type="entry name" value="GGDEF"/>
    <property type="match status" value="1"/>
</dbReference>
<dbReference type="PROSITE" id="PS50887">
    <property type="entry name" value="GGDEF"/>
    <property type="match status" value="1"/>
</dbReference>
<dbReference type="RefSeq" id="WP_268042390.1">
    <property type="nucleotide sequence ID" value="NZ_CP104064.1"/>
</dbReference>
<evidence type="ECO:0000313" key="3">
    <source>
        <dbReference type="Proteomes" id="UP001164803"/>
    </source>
</evidence>
<evidence type="ECO:0000313" key="2">
    <source>
        <dbReference type="EMBL" id="WAH35294.1"/>
    </source>
</evidence>
<proteinExistence type="predicted"/>
<sequence length="133" mass="14278">MISRAGEAQMYLVVGVIDMDNLKNINDVHGHPAGDQALRDVASVLTNSVQPDWLAARIGGDEFIVVFPSDVTDPGGTLSLIQTAVVEQCPGNSVSVGGVVWGIDGETFDDCYRTADVRLYDDKRARKVNQSGQ</sequence>
<dbReference type="Pfam" id="PF00990">
    <property type="entry name" value="GGDEF"/>
    <property type="match status" value="1"/>
</dbReference>
<dbReference type="Gene3D" id="3.30.70.270">
    <property type="match status" value="1"/>
</dbReference>
<dbReference type="InterPro" id="IPR050469">
    <property type="entry name" value="Diguanylate_Cyclase"/>
</dbReference>
<dbReference type="NCBIfam" id="TIGR00254">
    <property type="entry name" value="GGDEF"/>
    <property type="match status" value="1"/>
</dbReference>
<dbReference type="EMBL" id="CP104064">
    <property type="protein sequence ID" value="WAH35294.1"/>
    <property type="molecule type" value="Genomic_DNA"/>
</dbReference>
<dbReference type="InterPro" id="IPR043128">
    <property type="entry name" value="Rev_trsase/Diguanyl_cyclase"/>
</dbReference>
<dbReference type="InterPro" id="IPR000160">
    <property type="entry name" value="GGDEF_dom"/>
</dbReference>
<dbReference type="PANTHER" id="PTHR45138:SF9">
    <property type="entry name" value="DIGUANYLATE CYCLASE DGCM-RELATED"/>
    <property type="match status" value="1"/>
</dbReference>
<keyword evidence="3" id="KW-1185">Reference proteome</keyword>
<accession>A0ABY6YYY8</accession>
<dbReference type="InterPro" id="IPR029787">
    <property type="entry name" value="Nucleotide_cyclase"/>
</dbReference>
<gene>
    <name evidence="2" type="ORF">NZD86_13350</name>
</gene>
<evidence type="ECO:0000259" key="1">
    <source>
        <dbReference type="PROSITE" id="PS50887"/>
    </source>
</evidence>